<keyword evidence="2" id="KW-1185">Reference proteome</keyword>
<dbReference type="Proteomes" id="UP000198211">
    <property type="component" value="Unassembled WGS sequence"/>
</dbReference>
<name>A0A225W1W5_9STRA</name>
<protein>
    <submittedName>
        <fullName evidence="1">Uncharacterized protein</fullName>
    </submittedName>
</protein>
<gene>
    <name evidence="1" type="ORF">PHMEG_00015830</name>
</gene>
<comment type="caution">
    <text evidence="1">The sequence shown here is derived from an EMBL/GenBank/DDBJ whole genome shotgun (WGS) entry which is preliminary data.</text>
</comment>
<evidence type="ECO:0000313" key="1">
    <source>
        <dbReference type="EMBL" id="OWZ11188.1"/>
    </source>
</evidence>
<organism evidence="1 2">
    <name type="scientific">Phytophthora megakarya</name>
    <dbReference type="NCBI Taxonomy" id="4795"/>
    <lineage>
        <taxon>Eukaryota</taxon>
        <taxon>Sar</taxon>
        <taxon>Stramenopiles</taxon>
        <taxon>Oomycota</taxon>
        <taxon>Peronosporomycetes</taxon>
        <taxon>Peronosporales</taxon>
        <taxon>Peronosporaceae</taxon>
        <taxon>Phytophthora</taxon>
    </lineage>
</organism>
<dbReference type="EMBL" id="NBNE01002199">
    <property type="protein sequence ID" value="OWZ11188.1"/>
    <property type="molecule type" value="Genomic_DNA"/>
</dbReference>
<evidence type="ECO:0000313" key="2">
    <source>
        <dbReference type="Proteomes" id="UP000198211"/>
    </source>
</evidence>
<accession>A0A225W1W5</accession>
<sequence length="84" mass="9810">MPDEPLTFELGTLVQGVRISIRAQGHGGIVRMWRRFSGHCYEDNKKIDLCVALWERRHRLQVLALDNAIRKFKVDPDLWIPLLT</sequence>
<proteinExistence type="predicted"/>
<reference evidence="2" key="1">
    <citation type="submission" date="2017-03" db="EMBL/GenBank/DDBJ databases">
        <title>Phytopthora megakarya and P. palmivora, two closely related causual agents of cacao black pod achieved similar genome size and gene model numbers by different mechanisms.</title>
        <authorList>
            <person name="Ali S."/>
            <person name="Shao J."/>
            <person name="Larry D.J."/>
            <person name="Kronmiller B."/>
            <person name="Shen D."/>
            <person name="Strem M.D."/>
            <person name="Melnick R.L."/>
            <person name="Guiltinan M.J."/>
            <person name="Tyler B.M."/>
            <person name="Meinhardt L.W."/>
            <person name="Bailey B.A."/>
        </authorList>
    </citation>
    <scope>NUCLEOTIDE SEQUENCE [LARGE SCALE GENOMIC DNA]</scope>
    <source>
        <strain evidence="2">zdho120</strain>
    </source>
</reference>
<dbReference type="AlphaFoldDB" id="A0A225W1W5"/>